<dbReference type="InterPro" id="IPR050109">
    <property type="entry name" value="HTH-type_TetR-like_transc_reg"/>
</dbReference>
<dbReference type="GO" id="GO:0003700">
    <property type="term" value="F:DNA-binding transcription factor activity"/>
    <property type="evidence" value="ECO:0007669"/>
    <property type="project" value="TreeGrafter"/>
</dbReference>
<accession>A0A517YY09</accession>
<evidence type="ECO:0000256" key="3">
    <source>
        <dbReference type="ARBA" id="ARBA00023163"/>
    </source>
</evidence>
<keyword evidence="1" id="KW-0805">Transcription regulation</keyword>
<sequence length="246" mass="27800">MRLDPYQTDHTDNSKSACSTGPIKFDRPEPEINTDSPTKDRLLLAACHIFSKNGYHEATISEICQLAQANIAAVNYHFRDKQTLYVQTIRHAFDITAKKYHPNGNLPDSAPPEDRLAARINAIVRPSFDPGPAGYIKELFAWEMGYPTGLFGQFIKEGIEPLKKQFHKMLRELLGPNATDDDVHFCAFSIISQCHSPLLRMHVRKTLIKYQPSVAEVEALIDHIVSFSLAGIASRRKLIEERQIDN</sequence>
<keyword evidence="2 4" id="KW-0238">DNA-binding</keyword>
<dbReference type="PROSITE" id="PS50977">
    <property type="entry name" value="HTH_TETR_2"/>
    <property type="match status" value="1"/>
</dbReference>
<feature type="compositionally biased region" description="Basic and acidic residues" evidence="5">
    <location>
        <begin position="1"/>
        <end position="13"/>
    </location>
</feature>
<dbReference type="InterPro" id="IPR036271">
    <property type="entry name" value="Tet_transcr_reg_TetR-rel_C_sf"/>
</dbReference>
<dbReference type="SUPFAM" id="SSF46689">
    <property type="entry name" value="Homeodomain-like"/>
    <property type="match status" value="1"/>
</dbReference>
<dbReference type="Gene3D" id="1.10.10.60">
    <property type="entry name" value="Homeodomain-like"/>
    <property type="match status" value="1"/>
</dbReference>
<evidence type="ECO:0000256" key="4">
    <source>
        <dbReference type="PROSITE-ProRule" id="PRU00335"/>
    </source>
</evidence>
<dbReference type="Pfam" id="PF09209">
    <property type="entry name" value="CecR_C"/>
    <property type="match status" value="1"/>
</dbReference>
<dbReference type="Gene3D" id="1.10.357.10">
    <property type="entry name" value="Tetracycline Repressor, domain 2"/>
    <property type="match status" value="1"/>
</dbReference>
<evidence type="ECO:0000313" key="7">
    <source>
        <dbReference type="EMBL" id="QDU35096.1"/>
    </source>
</evidence>
<dbReference type="AlphaFoldDB" id="A0A517YY09"/>
<dbReference type="GO" id="GO:0000976">
    <property type="term" value="F:transcription cis-regulatory region binding"/>
    <property type="evidence" value="ECO:0007669"/>
    <property type="project" value="TreeGrafter"/>
</dbReference>
<evidence type="ECO:0000256" key="5">
    <source>
        <dbReference type="SAM" id="MobiDB-lite"/>
    </source>
</evidence>
<evidence type="ECO:0000256" key="1">
    <source>
        <dbReference type="ARBA" id="ARBA00023015"/>
    </source>
</evidence>
<evidence type="ECO:0000313" key="8">
    <source>
        <dbReference type="Proteomes" id="UP000317369"/>
    </source>
</evidence>
<dbReference type="PROSITE" id="PS01081">
    <property type="entry name" value="HTH_TETR_1"/>
    <property type="match status" value="1"/>
</dbReference>
<feature type="DNA-binding region" description="H-T-H motif" evidence="4">
    <location>
        <begin position="59"/>
        <end position="78"/>
    </location>
</feature>
<dbReference type="InterPro" id="IPR009057">
    <property type="entry name" value="Homeodomain-like_sf"/>
</dbReference>
<dbReference type="OrthoDB" id="9789566at2"/>
<dbReference type="PANTHER" id="PTHR30055">
    <property type="entry name" value="HTH-TYPE TRANSCRIPTIONAL REGULATOR RUTR"/>
    <property type="match status" value="1"/>
</dbReference>
<dbReference type="Proteomes" id="UP000317369">
    <property type="component" value="Chromosome"/>
</dbReference>
<dbReference type="InterPro" id="IPR015292">
    <property type="entry name" value="Tscrpt_reg_YbiH_C"/>
</dbReference>
<reference evidence="7 8" key="1">
    <citation type="submission" date="2019-02" db="EMBL/GenBank/DDBJ databases">
        <title>Deep-cultivation of Planctomycetes and their phenomic and genomic characterization uncovers novel biology.</title>
        <authorList>
            <person name="Wiegand S."/>
            <person name="Jogler M."/>
            <person name="Boedeker C."/>
            <person name="Pinto D."/>
            <person name="Vollmers J."/>
            <person name="Rivas-Marin E."/>
            <person name="Kohn T."/>
            <person name="Peeters S.H."/>
            <person name="Heuer A."/>
            <person name="Rast P."/>
            <person name="Oberbeckmann S."/>
            <person name="Bunk B."/>
            <person name="Jeske O."/>
            <person name="Meyerdierks A."/>
            <person name="Storesund J.E."/>
            <person name="Kallscheuer N."/>
            <person name="Luecker S."/>
            <person name="Lage O.M."/>
            <person name="Pohl T."/>
            <person name="Merkel B.J."/>
            <person name="Hornburger P."/>
            <person name="Mueller R.-W."/>
            <person name="Bruemmer F."/>
            <person name="Labrenz M."/>
            <person name="Spormann A.M."/>
            <person name="Op den Camp H."/>
            <person name="Overmann J."/>
            <person name="Amann R."/>
            <person name="Jetten M.S.M."/>
            <person name="Mascher T."/>
            <person name="Medema M.H."/>
            <person name="Devos D.P."/>
            <person name="Kaster A.-K."/>
            <person name="Ovreas L."/>
            <person name="Rohde M."/>
            <person name="Galperin M.Y."/>
            <person name="Jogler C."/>
        </authorList>
    </citation>
    <scope>NUCLEOTIDE SEQUENCE [LARGE SCALE GENOMIC DNA]</scope>
    <source>
        <strain evidence="7 8">KS4</strain>
    </source>
</reference>
<keyword evidence="3" id="KW-0804">Transcription</keyword>
<evidence type="ECO:0000259" key="6">
    <source>
        <dbReference type="PROSITE" id="PS50977"/>
    </source>
</evidence>
<dbReference type="KEGG" id="pcor:KS4_31750"/>
<keyword evidence="8" id="KW-1185">Reference proteome</keyword>
<dbReference type="InterPro" id="IPR001647">
    <property type="entry name" value="HTH_TetR"/>
</dbReference>
<proteinExistence type="predicted"/>
<dbReference type="EMBL" id="CP036425">
    <property type="protein sequence ID" value="QDU35096.1"/>
    <property type="molecule type" value="Genomic_DNA"/>
</dbReference>
<evidence type="ECO:0000256" key="2">
    <source>
        <dbReference type="ARBA" id="ARBA00023125"/>
    </source>
</evidence>
<feature type="region of interest" description="Disordered" evidence="5">
    <location>
        <begin position="1"/>
        <end position="36"/>
    </location>
</feature>
<dbReference type="Pfam" id="PF00440">
    <property type="entry name" value="TetR_N"/>
    <property type="match status" value="1"/>
</dbReference>
<dbReference type="SUPFAM" id="SSF48498">
    <property type="entry name" value="Tetracyclin repressor-like, C-terminal domain"/>
    <property type="match status" value="1"/>
</dbReference>
<protein>
    <submittedName>
        <fullName evidence="7">Putative DNA-binding transcriptional regulator</fullName>
    </submittedName>
</protein>
<feature type="domain" description="HTH tetR-type" evidence="6">
    <location>
        <begin position="36"/>
        <end position="96"/>
    </location>
</feature>
<dbReference type="InterPro" id="IPR023772">
    <property type="entry name" value="DNA-bd_HTH_TetR-type_CS"/>
</dbReference>
<dbReference type="RefSeq" id="WP_145079935.1">
    <property type="nucleotide sequence ID" value="NZ_CP036425.1"/>
</dbReference>
<organism evidence="7 8">
    <name type="scientific">Poriferisphaera corsica</name>
    <dbReference type="NCBI Taxonomy" id="2528020"/>
    <lineage>
        <taxon>Bacteria</taxon>
        <taxon>Pseudomonadati</taxon>
        <taxon>Planctomycetota</taxon>
        <taxon>Phycisphaerae</taxon>
        <taxon>Phycisphaerales</taxon>
        <taxon>Phycisphaeraceae</taxon>
        <taxon>Poriferisphaera</taxon>
    </lineage>
</organism>
<gene>
    <name evidence="7" type="ORF">KS4_31750</name>
</gene>
<dbReference type="PANTHER" id="PTHR30055:SF234">
    <property type="entry name" value="HTH-TYPE TRANSCRIPTIONAL REGULATOR BETI"/>
    <property type="match status" value="1"/>
</dbReference>
<name>A0A517YY09_9BACT</name>